<dbReference type="GO" id="GO:0050660">
    <property type="term" value="F:flavin adenine dinucleotide binding"/>
    <property type="evidence" value="ECO:0007669"/>
    <property type="project" value="TreeGrafter"/>
</dbReference>
<sequence length="397" mass="43472">MSESARQTPALSPGAWIPSGSDWGTHPAWLDTSAGPTSSELRTIDVLVIGAGQAGLAAAYELNRRGLRGFADGTSLTGTYQVLDAEVRPGGAWQHRWQTLTMATVNDIADLPGMPVGSHDPQEQASRVIPEYFTDYEEAFDLPVMRPVLVHSVTREEGGYLVRTSAGSWRARAIINCTGTWSRPFIPYYPGLHSFAGIQMHTQDYRGPSQFERQRVAVVGGGISATQHLAEIAPVAKSTAWFTRREPQWVESGGRLMSGLEVERAVRERVEMGLRPLSVVAATGLLITNPVREALAAGVYRRRPMFTRIVPDGVIQESGRLWRADTILWATGFRSELRHLAPLRLRTKHGGVMMTGTAVAGEPTLHLIGYGPTASTVGARWGARRAVRELWETLELD</sequence>
<organism evidence="2 3">
    <name type="scientific">Flaviflexus salsibiostraticola</name>
    <dbReference type="NCBI Taxonomy" id="1282737"/>
    <lineage>
        <taxon>Bacteria</taxon>
        <taxon>Bacillati</taxon>
        <taxon>Actinomycetota</taxon>
        <taxon>Actinomycetes</taxon>
        <taxon>Actinomycetales</taxon>
        <taxon>Actinomycetaceae</taxon>
        <taxon>Flaviflexus</taxon>
    </lineage>
</organism>
<evidence type="ECO:0000313" key="3">
    <source>
        <dbReference type="Proteomes" id="UP000270021"/>
    </source>
</evidence>
<dbReference type="Pfam" id="PF13738">
    <property type="entry name" value="Pyr_redox_3"/>
    <property type="match status" value="1"/>
</dbReference>
<dbReference type="PANTHER" id="PTHR43539">
    <property type="entry name" value="FLAVIN-BINDING MONOOXYGENASE-LIKE PROTEIN (AFU_ORTHOLOGUE AFUA_4G09220)"/>
    <property type="match status" value="1"/>
</dbReference>
<dbReference type="InterPro" id="IPR050982">
    <property type="entry name" value="Auxin_biosynth/cation_transpt"/>
</dbReference>
<dbReference type="PANTHER" id="PTHR43539:SF78">
    <property type="entry name" value="FLAVIN-CONTAINING MONOOXYGENASE"/>
    <property type="match status" value="1"/>
</dbReference>
<dbReference type="EMBL" id="CP034438">
    <property type="protein sequence ID" value="AZN30245.1"/>
    <property type="molecule type" value="Genomic_DNA"/>
</dbReference>
<dbReference type="GO" id="GO:0004497">
    <property type="term" value="F:monooxygenase activity"/>
    <property type="evidence" value="ECO:0007669"/>
    <property type="project" value="TreeGrafter"/>
</dbReference>
<accession>A0A3S8Z9X6</accession>
<keyword evidence="3" id="KW-1185">Reference proteome</keyword>
<dbReference type="PRINTS" id="PR00469">
    <property type="entry name" value="PNDRDTASEII"/>
</dbReference>
<dbReference type="Proteomes" id="UP000270021">
    <property type="component" value="Chromosome"/>
</dbReference>
<dbReference type="PRINTS" id="PR00368">
    <property type="entry name" value="FADPNR"/>
</dbReference>
<dbReference type="InterPro" id="IPR036188">
    <property type="entry name" value="FAD/NAD-bd_sf"/>
</dbReference>
<dbReference type="AlphaFoldDB" id="A0A3S8Z9X6"/>
<keyword evidence="1" id="KW-0560">Oxidoreductase</keyword>
<evidence type="ECO:0000313" key="2">
    <source>
        <dbReference type="EMBL" id="AZN30245.1"/>
    </source>
</evidence>
<dbReference type="Gene3D" id="3.50.50.60">
    <property type="entry name" value="FAD/NAD(P)-binding domain"/>
    <property type="match status" value="1"/>
</dbReference>
<dbReference type="RefSeq" id="WP_126040813.1">
    <property type="nucleotide sequence ID" value="NZ_CP034438.1"/>
</dbReference>
<dbReference type="OrthoDB" id="178899at2"/>
<evidence type="ECO:0000256" key="1">
    <source>
        <dbReference type="ARBA" id="ARBA00023002"/>
    </source>
</evidence>
<reference evidence="2 3" key="1">
    <citation type="submission" date="2018-12" db="EMBL/GenBank/DDBJ databases">
        <title>Complete genome sequence of Flaviflexus salsibiostraticola KCTC 33148.</title>
        <authorList>
            <person name="Bae J.-W."/>
        </authorList>
    </citation>
    <scope>NUCLEOTIDE SEQUENCE [LARGE SCALE GENOMIC DNA]</scope>
    <source>
        <strain evidence="2 3">KCTC 33148</strain>
    </source>
</reference>
<name>A0A3S8Z9X6_9ACTO</name>
<dbReference type="SUPFAM" id="SSF51905">
    <property type="entry name" value="FAD/NAD(P)-binding domain"/>
    <property type="match status" value="2"/>
</dbReference>
<gene>
    <name evidence="2" type="ORF">EJO69_07955</name>
</gene>
<dbReference type="KEGG" id="fsl:EJO69_07955"/>
<proteinExistence type="predicted"/>
<protein>
    <submittedName>
        <fullName evidence="2">NAD(P)/FAD-dependent oxidoreductase</fullName>
    </submittedName>
</protein>